<keyword evidence="5 9" id="KW-0547">Nucleotide-binding</keyword>
<dbReference type="Pfam" id="PF13671">
    <property type="entry name" value="AAA_33"/>
    <property type="match status" value="1"/>
</dbReference>
<protein>
    <recommendedName>
        <fullName evidence="3 9">Gluconokinase</fullName>
        <ecNumber evidence="3 9">2.7.1.12</ecNumber>
    </recommendedName>
</protein>
<comment type="caution">
    <text evidence="10">The sequence shown here is derived from an EMBL/GenBank/DDBJ whole genome shotgun (WGS) entry which is preliminary data.</text>
</comment>
<dbReference type="PANTHER" id="PTHR43442">
    <property type="entry name" value="GLUCONOKINASE-RELATED"/>
    <property type="match status" value="1"/>
</dbReference>
<dbReference type="GO" id="GO:0005524">
    <property type="term" value="F:ATP binding"/>
    <property type="evidence" value="ECO:0007669"/>
    <property type="project" value="UniProtKB-KW"/>
</dbReference>
<comment type="pathway">
    <text evidence="1">Carbohydrate acid metabolism.</text>
</comment>
<keyword evidence="7 9" id="KW-0067">ATP-binding</keyword>
<dbReference type="AlphaFoldDB" id="A0A7X1KKU2"/>
<sequence length="165" mass="17894">MGVSGCGKSTIGRAVAERLGRPFLEGDEFHPERNVALMRAGTALTDADRWPWLDILGDALAGAGGWAVCSCSALRRAYRDHLAARIGRPLLFLHAHADRDVLLARMQARPGHFMPASLLDSQLATLEMPGEDEWCLTLPADKPVEVLVARAIDFVTTAGARPEPR</sequence>
<dbReference type="NCBIfam" id="TIGR01313">
    <property type="entry name" value="therm_gnt_kin"/>
    <property type="match status" value="1"/>
</dbReference>
<dbReference type="GO" id="GO:0005975">
    <property type="term" value="P:carbohydrate metabolic process"/>
    <property type="evidence" value="ECO:0007669"/>
    <property type="project" value="InterPro"/>
</dbReference>
<comment type="catalytic activity">
    <reaction evidence="8 9">
        <text>D-gluconate + ATP = 6-phospho-D-gluconate + ADP + H(+)</text>
        <dbReference type="Rhea" id="RHEA:19433"/>
        <dbReference type="ChEBI" id="CHEBI:15378"/>
        <dbReference type="ChEBI" id="CHEBI:18391"/>
        <dbReference type="ChEBI" id="CHEBI:30616"/>
        <dbReference type="ChEBI" id="CHEBI:58759"/>
        <dbReference type="ChEBI" id="CHEBI:456216"/>
        <dbReference type="EC" id="2.7.1.12"/>
    </reaction>
</comment>
<keyword evidence="6 9" id="KW-0418">Kinase</keyword>
<dbReference type="Gene3D" id="3.40.50.300">
    <property type="entry name" value="P-loop containing nucleotide triphosphate hydrolases"/>
    <property type="match status" value="1"/>
</dbReference>
<dbReference type="SUPFAM" id="SSF52540">
    <property type="entry name" value="P-loop containing nucleoside triphosphate hydrolases"/>
    <property type="match status" value="1"/>
</dbReference>
<keyword evidence="11" id="KW-1185">Reference proteome</keyword>
<organism evidence="10 11">
    <name type="scientific">Novosphingobium flavum</name>
    <dbReference type="NCBI Taxonomy" id="1778672"/>
    <lineage>
        <taxon>Bacteria</taxon>
        <taxon>Pseudomonadati</taxon>
        <taxon>Pseudomonadota</taxon>
        <taxon>Alphaproteobacteria</taxon>
        <taxon>Sphingomonadales</taxon>
        <taxon>Sphingomonadaceae</taxon>
        <taxon>Novosphingobium</taxon>
    </lineage>
</organism>
<dbReference type="EMBL" id="JACLAW010000003">
    <property type="protein sequence ID" value="MBC2664919.1"/>
    <property type="molecule type" value="Genomic_DNA"/>
</dbReference>
<dbReference type="GO" id="GO:0046316">
    <property type="term" value="F:gluconokinase activity"/>
    <property type="evidence" value="ECO:0007669"/>
    <property type="project" value="UniProtKB-EC"/>
</dbReference>
<evidence type="ECO:0000256" key="2">
    <source>
        <dbReference type="ARBA" id="ARBA00008420"/>
    </source>
</evidence>
<gene>
    <name evidence="10" type="ORF">H7F51_05265</name>
</gene>
<evidence type="ECO:0000256" key="1">
    <source>
        <dbReference type="ARBA" id="ARBA00004761"/>
    </source>
</evidence>
<proteinExistence type="inferred from homology"/>
<evidence type="ECO:0000256" key="4">
    <source>
        <dbReference type="ARBA" id="ARBA00022679"/>
    </source>
</evidence>
<accession>A0A7X1KKU2</accession>
<dbReference type="InterPro" id="IPR027417">
    <property type="entry name" value="P-loop_NTPase"/>
</dbReference>
<dbReference type="InterPro" id="IPR006001">
    <property type="entry name" value="Therm_gnt_kin"/>
</dbReference>
<evidence type="ECO:0000256" key="7">
    <source>
        <dbReference type="ARBA" id="ARBA00022840"/>
    </source>
</evidence>
<evidence type="ECO:0000256" key="3">
    <source>
        <dbReference type="ARBA" id="ARBA00012054"/>
    </source>
</evidence>
<dbReference type="CDD" id="cd02021">
    <property type="entry name" value="GntK"/>
    <property type="match status" value="1"/>
</dbReference>
<keyword evidence="4 9" id="KW-0808">Transferase</keyword>
<name>A0A7X1KKU2_9SPHN</name>
<dbReference type="GO" id="GO:0005737">
    <property type="term" value="C:cytoplasm"/>
    <property type="evidence" value="ECO:0007669"/>
    <property type="project" value="TreeGrafter"/>
</dbReference>
<evidence type="ECO:0000256" key="5">
    <source>
        <dbReference type="ARBA" id="ARBA00022741"/>
    </source>
</evidence>
<dbReference type="EC" id="2.7.1.12" evidence="3 9"/>
<evidence type="ECO:0000256" key="8">
    <source>
        <dbReference type="ARBA" id="ARBA00048090"/>
    </source>
</evidence>
<comment type="similarity">
    <text evidence="2 9">Belongs to the gluconokinase GntK/GntV family.</text>
</comment>
<reference evidence="10 11" key="1">
    <citation type="submission" date="2020-08" db="EMBL/GenBank/DDBJ databases">
        <title>The genome sequence of type strain Novosphingobium flavum NBRC 111647.</title>
        <authorList>
            <person name="Liu Y."/>
        </authorList>
    </citation>
    <scope>NUCLEOTIDE SEQUENCE [LARGE SCALE GENOMIC DNA]</scope>
    <source>
        <strain evidence="10 11">NBRC 111647</strain>
    </source>
</reference>
<dbReference type="Proteomes" id="UP000566813">
    <property type="component" value="Unassembled WGS sequence"/>
</dbReference>
<evidence type="ECO:0000313" key="10">
    <source>
        <dbReference type="EMBL" id="MBC2664919.1"/>
    </source>
</evidence>
<evidence type="ECO:0000256" key="9">
    <source>
        <dbReference type="RuleBase" id="RU363066"/>
    </source>
</evidence>
<evidence type="ECO:0000313" key="11">
    <source>
        <dbReference type="Proteomes" id="UP000566813"/>
    </source>
</evidence>
<evidence type="ECO:0000256" key="6">
    <source>
        <dbReference type="ARBA" id="ARBA00022777"/>
    </source>
</evidence>
<dbReference type="PANTHER" id="PTHR43442:SF3">
    <property type="entry name" value="GLUCONOKINASE-RELATED"/>
    <property type="match status" value="1"/>
</dbReference>